<dbReference type="Pfam" id="PF06772">
    <property type="entry name" value="LtrA"/>
    <property type="match status" value="1"/>
</dbReference>
<gene>
    <name evidence="2" type="ORF">U2F25_24865</name>
</gene>
<feature type="transmembrane region" description="Helical" evidence="1">
    <location>
        <begin position="294"/>
        <end position="313"/>
    </location>
</feature>
<sequence>MGNGDGTRWSRGVRPGAPGSRTTRLELFYDLVFVFAFLTVTSLTASRATPVNLFRCLLVLALLWWCWTGFAAVGNLVRADQGVLPVVGFVTVAATFLLALTMPGAFVDRPGGLNGPLVFAGCYLLVRAAQLAILGWLARSDPVERRRWLLLAALPVLASALLIAAGMVPARIDDRPVALAVQLGLWTLALALEYGAGTGLGGSYWLVVSAGHWAERHALMILVALGESIIALGIGPKFVSELPLTGPVAVAAVLGITVVAVLWWAYFDTLAFALEQALHHTREPVPRGRLARDVYTYLHLPMVAGIIFFALGLKDLLAEAAEPDTPPWGVPLGGFRITVLYGGVGLYLLSLAACALRALRTVHWPLLAAVAVLALVAPVAARLPELVALGLLAALCVAAMVAETLSENGRRRQIRRLALEEQIAAEVEQSRWRRQHL</sequence>
<comment type="caution">
    <text evidence="2">The sequence shown here is derived from an EMBL/GenBank/DDBJ whole genome shotgun (WGS) entry which is preliminary data.</text>
</comment>
<proteinExistence type="predicted"/>
<feature type="transmembrane region" description="Helical" evidence="1">
    <location>
        <begin position="248"/>
        <end position="274"/>
    </location>
</feature>
<feature type="transmembrane region" description="Helical" evidence="1">
    <location>
        <begin position="333"/>
        <end position="355"/>
    </location>
</feature>
<feature type="transmembrane region" description="Helical" evidence="1">
    <location>
        <begin position="57"/>
        <end position="77"/>
    </location>
</feature>
<keyword evidence="3" id="KW-1185">Reference proteome</keyword>
<name>A0ABU5JJG5_9ACTN</name>
<feature type="transmembrane region" description="Helical" evidence="1">
    <location>
        <begin position="27"/>
        <end position="45"/>
    </location>
</feature>
<dbReference type="EMBL" id="JAXOTQ010000034">
    <property type="protein sequence ID" value="MDZ5492662.1"/>
    <property type="molecule type" value="Genomic_DNA"/>
</dbReference>
<dbReference type="RefSeq" id="WP_322442380.1">
    <property type="nucleotide sequence ID" value="NZ_JAXOTQ010000034.1"/>
</dbReference>
<feature type="transmembrane region" description="Helical" evidence="1">
    <location>
        <begin position="184"/>
        <end position="207"/>
    </location>
</feature>
<dbReference type="PANTHER" id="PTHR36840">
    <property type="entry name" value="BLL5714 PROTEIN"/>
    <property type="match status" value="1"/>
</dbReference>
<feature type="transmembrane region" description="Helical" evidence="1">
    <location>
        <begin position="149"/>
        <end position="172"/>
    </location>
</feature>
<keyword evidence="1" id="KW-0472">Membrane</keyword>
<keyword evidence="1" id="KW-1133">Transmembrane helix</keyword>
<feature type="transmembrane region" description="Helical" evidence="1">
    <location>
        <begin position="219"/>
        <end position="236"/>
    </location>
</feature>
<evidence type="ECO:0000313" key="3">
    <source>
        <dbReference type="Proteomes" id="UP001290101"/>
    </source>
</evidence>
<dbReference type="PANTHER" id="PTHR36840:SF1">
    <property type="entry name" value="BLL5714 PROTEIN"/>
    <property type="match status" value="1"/>
</dbReference>
<feature type="transmembrane region" description="Helical" evidence="1">
    <location>
        <begin position="84"/>
        <end position="106"/>
    </location>
</feature>
<accession>A0ABU5JJG5</accession>
<feature type="transmembrane region" description="Helical" evidence="1">
    <location>
        <begin position="118"/>
        <end position="137"/>
    </location>
</feature>
<evidence type="ECO:0000256" key="1">
    <source>
        <dbReference type="SAM" id="Phobius"/>
    </source>
</evidence>
<reference evidence="2 3" key="1">
    <citation type="submission" date="2023-12" db="EMBL/GenBank/DDBJ databases">
        <title>Micromonospora sp. nov., isolated from Atacama Desert.</title>
        <authorList>
            <person name="Carro L."/>
            <person name="Golinska P."/>
            <person name="Klenk H.-P."/>
            <person name="Goodfellow M."/>
        </authorList>
    </citation>
    <scope>NUCLEOTIDE SEQUENCE [LARGE SCALE GENOMIC DNA]</scope>
    <source>
        <strain evidence="2 3">4G53</strain>
    </source>
</reference>
<feature type="transmembrane region" description="Helical" evidence="1">
    <location>
        <begin position="386"/>
        <end position="406"/>
    </location>
</feature>
<evidence type="ECO:0000313" key="2">
    <source>
        <dbReference type="EMBL" id="MDZ5492662.1"/>
    </source>
</evidence>
<keyword evidence="1" id="KW-0812">Transmembrane</keyword>
<protein>
    <submittedName>
        <fullName evidence="2">Low temperature requirement protein A</fullName>
    </submittedName>
</protein>
<dbReference type="Proteomes" id="UP001290101">
    <property type="component" value="Unassembled WGS sequence"/>
</dbReference>
<organism evidence="2 3">
    <name type="scientific">Micromonospora sicca</name>
    <dbReference type="NCBI Taxonomy" id="2202420"/>
    <lineage>
        <taxon>Bacteria</taxon>
        <taxon>Bacillati</taxon>
        <taxon>Actinomycetota</taxon>
        <taxon>Actinomycetes</taxon>
        <taxon>Micromonosporales</taxon>
        <taxon>Micromonosporaceae</taxon>
        <taxon>Micromonospora</taxon>
    </lineage>
</organism>
<dbReference type="InterPro" id="IPR010640">
    <property type="entry name" value="Low_temperature_requirement_A"/>
</dbReference>
<feature type="transmembrane region" description="Helical" evidence="1">
    <location>
        <begin position="362"/>
        <end position="380"/>
    </location>
</feature>